<evidence type="ECO:0000256" key="1">
    <source>
        <dbReference type="ARBA" id="ARBA00022884"/>
    </source>
</evidence>
<reference evidence="6" key="1">
    <citation type="journal article" date="2019" name="Environ. Microbiol.">
        <title>Fungal ecological strategies reflected in gene transcription - a case study of two litter decomposers.</title>
        <authorList>
            <person name="Barbi F."/>
            <person name="Kohler A."/>
            <person name="Barry K."/>
            <person name="Baskaran P."/>
            <person name="Daum C."/>
            <person name="Fauchery L."/>
            <person name="Ihrmark K."/>
            <person name="Kuo A."/>
            <person name="LaButti K."/>
            <person name="Lipzen A."/>
            <person name="Morin E."/>
            <person name="Grigoriev I.V."/>
            <person name="Henrissat B."/>
            <person name="Lindahl B."/>
            <person name="Martin F."/>
        </authorList>
    </citation>
    <scope>NUCLEOTIDE SEQUENCE</scope>
    <source>
        <strain evidence="6">JB14</strain>
    </source>
</reference>
<dbReference type="Pfam" id="PF14622">
    <property type="entry name" value="Ribonucleas_3_3"/>
    <property type="match status" value="1"/>
</dbReference>
<dbReference type="PROSITE" id="PS50142">
    <property type="entry name" value="RNASE_3_2"/>
    <property type="match status" value="1"/>
</dbReference>
<feature type="region of interest" description="Disordered" evidence="3">
    <location>
        <begin position="178"/>
        <end position="220"/>
    </location>
</feature>
<dbReference type="SUPFAM" id="SSF54768">
    <property type="entry name" value="dsRNA-binding domain-like"/>
    <property type="match status" value="1"/>
</dbReference>
<dbReference type="Gene3D" id="1.10.1520.10">
    <property type="entry name" value="Ribonuclease III domain"/>
    <property type="match status" value="1"/>
</dbReference>
<proteinExistence type="predicted"/>
<feature type="region of interest" description="Disordered" evidence="3">
    <location>
        <begin position="17"/>
        <end position="40"/>
    </location>
</feature>
<name>A0A6A4IGS4_9AGAR</name>
<dbReference type="Proteomes" id="UP000799118">
    <property type="component" value="Unassembled WGS sequence"/>
</dbReference>
<evidence type="ECO:0000256" key="2">
    <source>
        <dbReference type="PROSITE-ProRule" id="PRU00266"/>
    </source>
</evidence>
<keyword evidence="1 2" id="KW-0694">RNA-binding</keyword>
<accession>A0A6A4IGS4</accession>
<dbReference type="CDD" id="cd10845">
    <property type="entry name" value="DSRM_RNAse_III_family"/>
    <property type="match status" value="1"/>
</dbReference>
<dbReference type="SMART" id="SM00358">
    <property type="entry name" value="DSRM"/>
    <property type="match status" value="1"/>
</dbReference>
<dbReference type="Pfam" id="PF00035">
    <property type="entry name" value="dsrm"/>
    <property type="match status" value="1"/>
</dbReference>
<evidence type="ECO:0000313" key="7">
    <source>
        <dbReference type="Proteomes" id="UP000799118"/>
    </source>
</evidence>
<dbReference type="InterPro" id="IPR036389">
    <property type="entry name" value="RNase_III_sf"/>
</dbReference>
<dbReference type="OrthoDB" id="2392202at2759"/>
<dbReference type="GO" id="GO:0004525">
    <property type="term" value="F:ribonuclease III activity"/>
    <property type="evidence" value="ECO:0007669"/>
    <property type="project" value="InterPro"/>
</dbReference>
<organism evidence="6 7">
    <name type="scientific">Gymnopus androsaceus JB14</name>
    <dbReference type="NCBI Taxonomy" id="1447944"/>
    <lineage>
        <taxon>Eukaryota</taxon>
        <taxon>Fungi</taxon>
        <taxon>Dikarya</taxon>
        <taxon>Basidiomycota</taxon>
        <taxon>Agaricomycotina</taxon>
        <taxon>Agaricomycetes</taxon>
        <taxon>Agaricomycetidae</taxon>
        <taxon>Agaricales</taxon>
        <taxon>Marasmiineae</taxon>
        <taxon>Omphalotaceae</taxon>
        <taxon>Gymnopus</taxon>
    </lineage>
</organism>
<dbReference type="AlphaFoldDB" id="A0A6A4IGS4"/>
<feature type="domain" description="RNase III" evidence="5">
    <location>
        <begin position="45"/>
        <end position="157"/>
    </location>
</feature>
<gene>
    <name evidence="6" type="ORF">BT96DRAFT_1013727</name>
</gene>
<protein>
    <submittedName>
        <fullName evidence="6">Uncharacterized protein</fullName>
    </submittedName>
</protein>
<evidence type="ECO:0000256" key="3">
    <source>
        <dbReference type="SAM" id="MobiDB-lite"/>
    </source>
</evidence>
<feature type="domain" description="DRBM" evidence="4">
    <location>
        <begin position="268"/>
        <end position="338"/>
    </location>
</feature>
<feature type="compositionally biased region" description="Polar residues" evidence="3">
    <location>
        <begin position="178"/>
        <end position="200"/>
    </location>
</feature>
<dbReference type="GO" id="GO:0003723">
    <property type="term" value="F:RNA binding"/>
    <property type="evidence" value="ECO:0007669"/>
    <property type="project" value="UniProtKB-UniRule"/>
</dbReference>
<sequence>MNSTFTTASSISLKRTWSGATNSNRQTDDSSSRSGIPPLPKISGEILLQVLTHRSLRRSDGGSEDFDNERLAELGKQVLDTAITAALFNRTPVLSGLEMLEQRKSILSEENLDGWVSMYGLRKKVRCTAEVVPSLMTPEETQTLFHAYIGGLYRDSGALEQVQQWLENLISDNTPIHSTRATAETSPPTSMNTGEPQTSAGPPPYVNNAPNRPPPQKKIKSDPVAVFCAAQPGPSVSSMPFTPPTVYPSGYNQTQYNTFANPLTPAQPNLAFLPLFNQTASQRRVKVEYPSDFMGPSHAGKWTVRCCVNGIIKGVGTGGSKQVAKEEAAKQAWYNLGWS</sequence>
<dbReference type="GO" id="GO:0006396">
    <property type="term" value="P:RNA processing"/>
    <property type="evidence" value="ECO:0007669"/>
    <property type="project" value="InterPro"/>
</dbReference>
<dbReference type="PROSITE" id="PS50137">
    <property type="entry name" value="DS_RBD"/>
    <property type="match status" value="1"/>
</dbReference>
<dbReference type="SMART" id="SM00535">
    <property type="entry name" value="RIBOc"/>
    <property type="match status" value="1"/>
</dbReference>
<evidence type="ECO:0000259" key="5">
    <source>
        <dbReference type="PROSITE" id="PS50142"/>
    </source>
</evidence>
<feature type="compositionally biased region" description="Pro residues" evidence="3">
    <location>
        <begin position="201"/>
        <end position="216"/>
    </location>
</feature>
<dbReference type="InterPro" id="IPR014720">
    <property type="entry name" value="dsRBD_dom"/>
</dbReference>
<keyword evidence="7" id="KW-1185">Reference proteome</keyword>
<dbReference type="EMBL" id="ML769392">
    <property type="protein sequence ID" value="KAE9408277.1"/>
    <property type="molecule type" value="Genomic_DNA"/>
</dbReference>
<dbReference type="InterPro" id="IPR000999">
    <property type="entry name" value="RNase_III_dom"/>
</dbReference>
<evidence type="ECO:0000259" key="4">
    <source>
        <dbReference type="PROSITE" id="PS50137"/>
    </source>
</evidence>
<dbReference type="SUPFAM" id="SSF69065">
    <property type="entry name" value="RNase III domain-like"/>
    <property type="match status" value="1"/>
</dbReference>
<evidence type="ECO:0000313" key="6">
    <source>
        <dbReference type="EMBL" id="KAE9408277.1"/>
    </source>
</evidence>
<dbReference type="Gene3D" id="3.30.160.20">
    <property type="match status" value="1"/>
</dbReference>
<dbReference type="CDD" id="cd00593">
    <property type="entry name" value="RIBOc"/>
    <property type="match status" value="1"/>
</dbReference>